<accession>A0ABT8SFZ7</accession>
<gene>
    <name evidence="1" type="ORF">Q2T77_37030</name>
</gene>
<name>A0ABT8SFZ7_9BURK</name>
<dbReference type="Gene3D" id="1.10.10.60">
    <property type="entry name" value="Homeodomain-like"/>
    <property type="match status" value="1"/>
</dbReference>
<dbReference type="RefSeq" id="WP_301816273.1">
    <property type="nucleotide sequence ID" value="NZ_JAUJZH010000051.1"/>
</dbReference>
<dbReference type="EMBL" id="JAUKVY010000051">
    <property type="protein sequence ID" value="MDO1537850.1"/>
    <property type="molecule type" value="Genomic_DNA"/>
</dbReference>
<evidence type="ECO:0000313" key="2">
    <source>
        <dbReference type="Proteomes" id="UP001169027"/>
    </source>
</evidence>
<sequence>MSMPSPERERIPQAPEKCSWVIADPVGAATKLGKRTSLQYKMQKLGIARN</sequence>
<keyword evidence="2" id="KW-1185">Reference proteome</keyword>
<proteinExistence type="predicted"/>
<reference evidence="1" key="1">
    <citation type="submission" date="2023-06" db="EMBL/GenBank/DDBJ databases">
        <authorList>
            <person name="Jiang Y."/>
            <person name="Liu Q."/>
        </authorList>
    </citation>
    <scope>NUCLEOTIDE SEQUENCE</scope>
    <source>
        <strain evidence="1">CGMCC 1.12090</strain>
    </source>
</reference>
<organism evidence="1 2">
    <name type="scientific">Variovorax ginsengisoli</name>
    <dbReference type="NCBI Taxonomy" id="363844"/>
    <lineage>
        <taxon>Bacteria</taxon>
        <taxon>Pseudomonadati</taxon>
        <taxon>Pseudomonadota</taxon>
        <taxon>Betaproteobacteria</taxon>
        <taxon>Burkholderiales</taxon>
        <taxon>Comamonadaceae</taxon>
        <taxon>Variovorax</taxon>
    </lineage>
</organism>
<comment type="caution">
    <text evidence="1">The sequence shown here is derived from an EMBL/GenBank/DDBJ whole genome shotgun (WGS) entry which is preliminary data.</text>
</comment>
<protein>
    <submittedName>
        <fullName evidence="1">Uncharacterized protein</fullName>
    </submittedName>
</protein>
<dbReference type="Proteomes" id="UP001169027">
    <property type="component" value="Unassembled WGS sequence"/>
</dbReference>
<evidence type="ECO:0000313" key="1">
    <source>
        <dbReference type="EMBL" id="MDO1537850.1"/>
    </source>
</evidence>